<name>A0A091BES6_9GAMM</name>
<reference evidence="4 5" key="1">
    <citation type="submission" date="2013-09" db="EMBL/GenBank/DDBJ databases">
        <title>Genome sequencing of Arenimonas oryziterrae.</title>
        <authorList>
            <person name="Chen F."/>
            <person name="Wang G."/>
        </authorList>
    </citation>
    <scope>NUCLEOTIDE SEQUENCE [LARGE SCALE GENOMIC DNA]</scope>
    <source>
        <strain evidence="4 5">YC6267</strain>
    </source>
</reference>
<gene>
    <name evidence="4" type="ORF">N789_12205</name>
</gene>
<comment type="caution">
    <text evidence="4">The sequence shown here is derived from an EMBL/GenBank/DDBJ whole genome shotgun (WGS) entry which is preliminary data.</text>
</comment>
<feature type="domain" description="Glycine zipper 2TM" evidence="3">
    <location>
        <begin position="85"/>
        <end position="124"/>
    </location>
</feature>
<proteinExistence type="predicted"/>
<dbReference type="InterPro" id="IPR051407">
    <property type="entry name" value="Bact_OM_lipoprot/Surf_antigen"/>
</dbReference>
<evidence type="ECO:0000256" key="2">
    <source>
        <dbReference type="ARBA" id="ARBA00023136"/>
    </source>
</evidence>
<dbReference type="Pfam" id="PF05433">
    <property type="entry name" value="Rick_17kDa_Anti"/>
    <property type="match status" value="1"/>
</dbReference>
<dbReference type="NCBIfam" id="NF008437">
    <property type="entry name" value="PRK11280.1"/>
    <property type="match status" value="1"/>
</dbReference>
<dbReference type="PANTHER" id="PTHR35603">
    <property type="match status" value="1"/>
</dbReference>
<dbReference type="PATRIC" id="fig|1121015.4.peg.1914"/>
<dbReference type="GO" id="GO:0019867">
    <property type="term" value="C:outer membrane"/>
    <property type="evidence" value="ECO:0007669"/>
    <property type="project" value="InterPro"/>
</dbReference>
<sequence length="230" mass="23892">MNKSIAVAIGSILAAGAAVGAYRTGIIGKPYADVVSATPITVKEPVYGEVVDVSPITRTAETSQEVCSDKQVQSRAPERFGDKDGMVAGAVIGGLVGNQVGKGNGRTLATIAGAVGGGYAGREIDRRHVGGRVTSSTQTVCHTETRPSTRTIGYDVTYSVDGQLANKQVASKPKGPLLVGERDKVIGYDVTWRYGEQTGVIRMDHAPGDRLPMQDGAIIVATQPVGAPKS</sequence>
<dbReference type="PANTHER" id="PTHR35603:SF2">
    <property type="entry name" value="OUTER MEMBRANE LIPOPROTEIN"/>
    <property type="match status" value="1"/>
</dbReference>
<keyword evidence="5" id="KW-1185">Reference proteome</keyword>
<dbReference type="Proteomes" id="UP000029385">
    <property type="component" value="Unassembled WGS sequence"/>
</dbReference>
<dbReference type="RefSeq" id="WP_022969886.1">
    <property type="nucleotide sequence ID" value="NZ_ATVD01000004.1"/>
</dbReference>
<dbReference type="EMBL" id="AVCI01000007">
    <property type="protein sequence ID" value="KFN42885.1"/>
    <property type="molecule type" value="Genomic_DNA"/>
</dbReference>
<evidence type="ECO:0000259" key="3">
    <source>
        <dbReference type="Pfam" id="PF05433"/>
    </source>
</evidence>
<keyword evidence="2" id="KW-0472">Membrane</keyword>
<evidence type="ECO:0000313" key="5">
    <source>
        <dbReference type="Proteomes" id="UP000029385"/>
    </source>
</evidence>
<dbReference type="STRING" id="1121015.GCA_000420545_02283"/>
<organism evidence="4 5">
    <name type="scientific">Arenimonas oryziterrae DSM 21050 = YC6267</name>
    <dbReference type="NCBI Taxonomy" id="1121015"/>
    <lineage>
        <taxon>Bacteria</taxon>
        <taxon>Pseudomonadati</taxon>
        <taxon>Pseudomonadota</taxon>
        <taxon>Gammaproteobacteria</taxon>
        <taxon>Lysobacterales</taxon>
        <taxon>Lysobacteraceae</taxon>
        <taxon>Arenimonas</taxon>
    </lineage>
</organism>
<dbReference type="InterPro" id="IPR008816">
    <property type="entry name" value="Gly_zipper_2TM_dom"/>
</dbReference>
<evidence type="ECO:0000313" key="4">
    <source>
        <dbReference type="EMBL" id="KFN42885.1"/>
    </source>
</evidence>
<accession>A0A091BES6</accession>
<protein>
    <recommendedName>
        <fullName evidence="3">Glycine zipper 2TM domain-containing protein</fullName>
    </recommendedName>
</protein>
<evidence type="ECO:0000256" key="1">
    <source>
        <dbReference type="ARBA" id="ARBA00004370"/>
    </source>
</evidence>
<dbReference type="AlphaFoldDB" id="A0A091BES6"/>
<dbReference type="eggNOG" id="COG3134">
    <property type="taxonomic scope" value="Bacteria"/>
</dbReference>
<comment type="subcellular location">
    <subcellularLocation>
        <location evidence="1">Membrane</location>
    </subcellularLocation>
</comment>
<dbReference type="OrthoDB" id="9132795at2"/>